<reference evidence="5" key="1">
    <citation type="journal article" date="2019" name="Int. J. Syst. Evol. Microbiol.">
        <title>The Global Catalogue of Microorganisms (GCM) 10K type strain sequencing project: providing services to taxonomists for standard genome sequencing and annotation.</title>
        <authorList>
            <consortium name="The Broad Institute Genomics Platform"/>
            <consortium name="The Broad Institute Genome Sequencing Center for Infectious Disease"/>
            <person name="Wu L."/>
            <person name="Ma J."/>
        </authorList>
    </citation>
    <scope>NUCLEOTIDE SEQUENCE [LARGE SCALE GENOMIC DNA]</scope>
    <source>
        <strain evidence="5">TBRC 4489</strain>
    </source>
</reference>
<dbReference type="InterPro" id="IPR014720">
    <property type="entry name" value="dsRBD_dom"/>
</dbReference>
<proteinExistence type="predicted"/>
<evidence type="ECO:0000259" key="3">
    <source>
        <dbReference type="PROSITE" id="PS50137"/>
    </source>
</evidence>
<dbReference type="RefSeq" id="WP_377287402.1">
    <property type="nucleotide sequence ID" value="NZ_JBHSBM010000016.1"/>
</dbReference>
<keyword evidence="1" id="KW-0694">RNA-binding</keyword>
<organism evidence="4 5">
    <name type="scientific">Planomonospora corallina</name>
    <dbReference type="NCBI Taxonomy" id="1806052"/>
    <lineage>
        <taxon>Bacteria</taxon>
        <taxon>Bacillati</taxon>
        <taxon>Actinomycetota</taxon>
        <taxon>Actinomycetes</taxon>
        <taxon>Streptosporangiales</taxon>
        <taxon>Streptosporangiaceae</taxon>
        <taxon>Planomonospora</taxon>
    </lineage>
</organism>
<feature type="region of interest" description="Disordered" evidence="2">
    <location>
        <begin position="1"/>
        <end position="27"/>
    </location>
</feature>
<dbReference type="Gene3D" id="3.30.160.20">
    <property type="match status" value="1"/>
</dbReference>
<keyword evidence="5" id="KW-1185">Reference proteome</keyword>
<evidence type="ECO:0000256" key="1">
    <source>
        <dbReference type="PROSITE-ProRule" id="PRU00266"/>
    </source>
</evidence>
<name>A0ABV8IB66_9ACTN</name>
<evidence type="ECO:0000313" key="5">
    <source>
        <dbReference type="Proteomes" id="UP001595850"/>
    </source>
</evidence>
<dbReference type="Proteomes" id="UP001595850">
    <property type="component" value="Unassembled WGS sequence"/>
</dbReference>
<dbReference type="EMBL" id="JBHSBM010000016">
    <property type="protein sequence ID" value="MFC4059085.1"/>
    <property type="molecule type" value="Genomic_DNA"/>
</dbReference>
<sequence length="244" mass="26164">MSIDELNVPDDRVPASRRRGGLAATRSGHQQNERSFFCRVCQRVERGLWVPTGWYLLERAPGGRSRHLRLGLYCSVACLVQAGRMLEEGAAIHARCTDLPSEEDRRRERRRVIEISQTLLSGGMSIREAAGSLGIPAFTLRSWLKEAGITVERAAVPQETTRPAAPAGHHPVSVLNEWAQQGRITAPEWEMASSGPPHAPAFTATVSARPAGADLALSASGEGTSKTEARTAAAAALLALIGTG</sequence>
<dbReference type="PROSITE" id="PS50137">
    <property type="entry name" value="DS_RBD"/>
    <property type="match status" value="1"/>
</dbReference>
<feature type="domain" description="DRBM" evidence="3">
    <location>
        <begin position="170"/>
        <end position="243"/>
    </location>
</feature>
<accession>A0ABV8IB66</accession>
<evidence type="ECO:0000313" key="4">
    <source>
        <dbReference type="EMBL" id="MFC4059085.1"/>
    </source>
</evidence>
<dbReference type="SMART" id="SM00358">
    <property type="entry name" value="DSRM"/>
    <property type="match status" value="1"/>
</dbReference>
<gene>
    <name evidence="4" type="ORF">ACFOWE_12310</name>
</gene>
<dbReference type="Pfam" id="PF00035">
    <property type="entry name" value="dsrm"/>
    <property type="match status" value="1"/>
</dbReference>
<evidence type="ECO:0000256" key="2">
    <source>
        <dbReference type="SAM" id="MobiDB-lite"/>
    </source>
</evidence>
<dbReference type="SUPFAM" id="SSF54768">
    <property type="entry name" value="dsRNA-binding domain-like"/>
    <property type="match status" value="1"/>
</dbReference>
<protein>
    <submittedName>
        <fullName evidence="4">DsRNA-binding protein</fullName>
    </submittedName>
</protein>
<comment type="caution">
    <text evidence="4">The sequence shown here is derived from an EMBL/GenBank/DDBJ whole genome shotgun (WGS) entry which is preliminary data.</text>
</comment>